<evidence type="ECO:0000313" key="10">
    <source>
        <dbReference type="Proteomes" id="UP000431533"/>
    </source>
</evidence>
<feature type="transmembrane region" description="Helical" evidence="7">
    <location>
        <begin position="198"/>
        <end position="218"/>
    </location>
</feature>
<dbReference type="Proteomes" id="UP000431533">
    <property type="component" value="Unassembled WGS sequence"/>
</dbReference>
<dbReference type="EMBL" id="QGMH01000061">
    <property type="protein sequence ID" value="TVY26834.1"/>
    <property type="molecule type" value="Genomic_DNA"/>
</dbReference>
<dbReference type="InterPro" id="IPR011701">
    <property type="entry name" value="MFS"/>
</dbReference>
<feature type="transmembrane region" description="Helical" evidence="7">
    <location>
        <begin position="402"/>
        <end position="424"/>
    </location>
</feature>
<comment type="caution">
    <text evidence="9">The sequence shown here is derived from an EMBL/GenBank/DDBJ whole genome shotgun (WGS) entry which is preliminary data.</text>
</comment>
<name>A0A8H8R1T5_9HELO</name>
<evidence type="ECO:0000256" key="1">
    <source>
        <dbReference type="ARBA" id="ARBA00004141"/>
    </source>
</evidence>
<dbReference type="GeneID" id="41984995"/>
<dbReference type="GO" id="GO:0016020">
    <property type="term" value="C:membrane"/>
    <property type="evidence" value="ECO:0007669"/>
    <property type="project" value="UniProtKB-SubCell"/>
</dbReference>
<dbReference type="PANTHER" id="PTHR43791">
    <property type="entry name" value="PERMEASE-RELATED"/>
    <property type="match status" value="1"/>
</dbReference>
<dbReference type="Pfam" id="PF07690">
    <property type="entry name" value="MFS_1"/>
    <property type="match status" value="1"/>
</dbReference>
<feature type="transmembrane region" description="Helical" evidence="7">
    <location>
        <begin position="77"/>
        <end position="100"/>
    </location>
</feature>
<evidence type="ECO:0000259" key="8">
    <source>
        <dbReference type="PROSITE" id="PS50850"/>
    </source>
</evidence>
<keyword evidence="3 7" id="KW-0812">Transmembrane</keyword>
<reference evidence="9 10" key="1">
    <citation type="submission" date="2018-05" db="EMBL/GenBank/DDBJ databases">
        <title>Genome sequencing and assembly of the regulated plant pathogen Lachnellula willkommii and related sister species for the development of diagnostic species identification markers.</title>
        <authorList>
            <person name="Giroux E."/>
            <person name="Bilodeau G."/>
        </authorList>
    </citation>
    <scope>NUCLEOTIDE SEQUENCE [LARGE SCALE GENOMIC DNA]</scope>
    <source>
        <strain evidence="9 10">CBS 185.66</strain>
    </source>
</reference>
<dbReference type="AlphaFoldDB" id="A0A8H8R1T5"/>
<feature type="transmembrane region" description="Helical" evidence="7">
    <location>
        <begin position="136"/>
        <end position="156"/>
    </location>
</feature>
<keyword evidence="10" id="KW-1185">Reference proteome</keyword>
<dbReference type="SUPFAM" id="SSF103473">
    <property type="entry name" value="MFS general substrate transporter"/>
    <property type="match status" value="1"/>
</dbReference>
<evidence type="ECO:0000256" key="5">
    <source>
        <dbReference type="ARBA" id="ARBA00023136"/>
    </source>
</evidence>
<evidence type="ECO:0000256" key="6">
    <source>
        <dbReference type="ARBA" id="ARBA00037968"/>
    </source>
</evidence>
<dbReference type="OrthoDB" id="6730379at2759"/>
<evidence type="ECO:0000256" key="2">
    <source>
        <dbReference type="ARBA" id="ARBA00022448"/>
    </source>
</evidence>
<dbReference type="Gene3D" id="1.20.1250.20">
    <property type="entry name" value="MFS general substrate transporter like domains"/>
    <property type="match status" value="1"/>
</dbReference>
<evidence type="ECO:0000256" key="3">
    <source>
        <dbReference type="ARBA" id="ARBA00022692"/>
    </source>
</evidence>
<keyword evidence="2" id="KW-0813">Transport</keyword>
<feature type="transmembrane region" description="Helical" evidence="7">
    <location>
        <begin position="266"/>
        <end position="291"/>
    </location>
</feature>
<evidence type="ECO:0000313" key="9">
    <source>
        <dbReference type="EMBL" id="TVY26834.1"/>
    </source>
</evidence>
<evidence type="ECO:0000256" key="7">
    <source>
        <dbReference type="SAM" id="Phobius"/>
    </source>
</evidence>
<sequence>MMDINDIDQKLGEVITTSAALEPLTAADDKRILRRIDLTLLPLLFISYMFQYLDKSAMGFTAILGLRKDLHLVGQQYSWASSIFNFGYLVASGPVALIMVRFPVGKFMAVAIIAWAGVLMFTALTHNAAGLLACRFFLGFLESAVAPGFSIITSMWYKRSEQPLRHGIWFLGNVVSGLFGGSLAYGMSHYKAFPAWKFLFLIFGGVTVLWGVVLLYFLPDSPMNARFLSKEDKGKAVRRVQENLTGNKDDKWKMYQMIEAFQDPKAWLIVIIMLCTNIPNGGVGNFASIVIQGFGFSTTDTLLVQMIVTPFQAFFVLSATITSSYVKNTRTICMTISVWLLSAVCLYRQLPNDIVYEHFNFGGFTKKTTVHAMTFVSYCVGNIIGPQLFFAREAPSYKSGFMGMLICFAIAACASVVLRFYLVWENKKRDRAAISSGDVTQVPGTIGNLDDRTDYEVKEFRYVY</sequence>
<dbReference type="PROSITE" id="PS50850">
    <property type="entry name" value="MFS"/>
    <property type="match status" value="1"/>
</dbReference>
<comment type="subcellular location">
    <subcellularLocation>
        <location evidence="1">Membrane</location>
        <topology evidence="1">Multi-pass membrane protein</topology>
    </subcellularLocation>
</comment>
<feature type="transmembrane region" description="Helical" evidence="7">
    <location>
        <begin position="40"/>
        <end position="65"/>
    </location>
</feature>
<dbReference type="FunFam" id="1.20.1250.20:FF:000064">
    <property type="entry name" value="MFS allantoate transporter"/>
    <property type="match status" value="1"/>
</dbReference>
<feature type="domain" description="Major facilitator superfamily (MFS) profile" evidence="8">
    <location>
        <begin position="40"/>
        <end position="427"/>
    </location>
</feature>
<keyword evidence="5 7" id="KW-0472">Membrane</keyword>
<dbReference type="RefSeq" id="XP_031005622.1">
    <property type="nucleotide sequence ID" value="XM_031149752.1"/>
</dbReference>
<feature type="transmembrane region" description="Helical" evidence="7">
    <location>
        <begin position="303"/>
        <end position="325"/>
    </location>
</feature>
<feature type="transmembrane region" description="Helical" evidence="7">
    <location>
        <begin position="107"/>
        <end position="124"/>
    </location>
</feature>
<comment type="similarity">
    <text evidence="6">Belongs to the major facilitator superfamily. Allantoate permease family.</text>
</comment>
<feature type="transmembrane region" description="Helical" evidence="7">
    <location>
        <begin position="370"/>
        <end position="390"/>
    </location>
</feature>
<keyword evidence="4 7" id="KW-1133">Transmembrane helix</keyword>
<organism evidence="9 10">
    <name type="scientific">Lachnellula hyalina</name>
    <dbReference type="NCBI Taxonomy" id="1316788"/>
    <lineage>
        <taxon>Eukaryota</taxon>
        <taxon>Fungi</taxon>
        <taxon>Dikarya</taxon>
        <taxon>Ascomycota</taxon>
        <taxon>Pezizomycotina</taxon>
        <taxon>Leotiomycetes</taxon>
        <taxon>Helotiales</taxon>
        <taxon>Lachnaceae</taxon>
        <taxon>Lachnellula</taxon>
    </lineage>
</organism>
<feature type="transmembrane region" description="Helical" evidence="7">
    <location>
        <begin position="168"/>
        <end position="186"/>
    </location>
</feature>
<gene>
    <name evidence="9" type="ORF">LHYA1_G004797</name>
</gene>
<dbReference type="InterPro" id="IPR020846">
    <property type="entry name" value="MFS_dom"/>
</dbReference>
<accession>A0A8H8R1T5</accession>
<protein>
    <submittedName>
        <fullName evidence="9">Putative transporter</fullName>
    </submittedName>
</protein>
<evidence type="ECO:0000256" key="4">
    <source>
        <dbReference type="ARBA" id="ARBA00022989"/>
    </source>
</evidence>
<proteinExistence type="inferred from homology"/>
<dbReference type="PANTHER" id="PTHR43791:SF103">
    <property type="entry name" value="MAJOR FACILITATOR SUPERFAMILY (MFS) PROFILE DOMAIN-CONTAINING PROTEIN-RELATED"/>
    <property type="match status" value="1"/>
</dbReference>
<dbReference type="InterPro" id="IPR036259">
    <property type="entry name" value="MFS_trans_sf"/>
</dbReference>
<dbReference type="GO" id="GO:0022857">
    <property type="term" value="F:transmembrane transporter activity"/>
    <property type="evidence" value="ECO:0007669"/>
    <property type="project" value="InterPro"/>
</dbReference>